<dbReference type="OrthoDB" id="14535at2759"/>
<comment type="similarity">
    <text evidence="2">Belongs to the complex I LYR family.</text>
</comment>
<keyword evidence="10" id="KW-1185">Reference proteome</keyword>
<evidence type="ECO:0000256" key="5">
    <source>
        <dbReference type="ARBA" id="ARBA00022792"/>
    </source>
</evidence>
<comment type="caution">
    <text evidence="9">The sequence shown here is derived from an EMBL/GenBank/DDBJ whole genome shotgun (WGS) entry which is preliminary data.</text>
</comment>
<dbReference type="EMBL" id="CACTIH010002302">
    <property type="protein sequence ID" value="CAA2975739.1"/>
    <property type="molecule type" value="Genomic_DNA"/>
</dbReference>
<keyword evidence="7" id="KW-0496">Mitochondrion</keyword>
<keyword evidence="8" id="KW-0472">Membrane</keyword>
<dbReference type="PANTHER" id="PTHR12964">
    <property type="entry name" value="NADH-UBIQUINONE OXIDOREDUCTASE B14 SUBUNIT"/>
    <property type="match status" value="1"/>
</dbReference>
<accession>A0A8S0RA16</accession>
<keyword evidence="6" id="KW-0249">Electron transport</keyword>
<gene>
    <name evidence="9" type="ORF">OLEA9_A080653</name>
</gene>
<dbReference type="InterPro" id="IPR016488">
    <property type="entry name" value="NADH_Ub_cplx-1_asu_su-6"/>
</dbReference>
<proteinExistence type="inferred from homology"/>
<evidence type="ECO:0000256" key="4">
    <source>
        <dbReference type="ARBA" id="ARBA00022660"/>
    </source>
</evidence>
<evidence type="ECO:0000256" key="8">
    <source>
        <dbReference type="ARBA" id="ARBA00023136"/>
    </source>
</evidence>
<comment type="subcellular location">
    <subcellularLocation>
        <location evidence="1">Mitochondrion inner membrane</location>
        <topology evidence="1">Peripheral membrane protein</topology>
        <orientation evidence="1">Matrix side</orientation>
    </subcellularLocation>
</comment>
<dbReference type="AlphaFoldDB" id="A0A8S0RA16"/>
<dbReference type="PANTHER" id="PTHR12964:SF0">
    <property type="entry name" value="NADH DEHYDROGENASE [UBIQUINONE] 1 ALPHA SUBCOMPLEX SUBUNIT 6"/>
    <property type="match status" value="1"/>
</dbReference>
<evidence type="ECO:0000256" key="3">
    <source>
        <dbReference type="ARBA" id="ARBA00022448"/>
    </source>
</evidence>
<evidence type="ECO:0000256" key="2">
    <source>
        <dbReference type="ARBA" id="ARBA00009508"/>
    </source>
</evidence>
<evidence type="ECO:0000313" key="10">
    <source>
        <dbReference type="Proteomes" id="UP000594638"/>
    </source>
</evidence>
<keyword evidence="4" id="KW-0679">Respiratory chain</keyword>
<dbReference type="GO" id="GO:0006979">
    <property type="term" value="P:response to oxidative stress"/>
    <property type="evidence" value="ECO:0007669"/>
    <property type="project" value="TreeGrafter"/>
</dbReference>
<dbReference type="Proteomes" id="UP000594638">
    <property type="component" value="Unassembled WGS sequence"/>
</dbReference>
<evidence type="ECO:0000256" key="1">
    <source>
        <dbReference type="ARBA" id="ARBA00004443"/>
    </source>
</evidence>
<protein>
    <submittedName>
        <fullName evidence="9">NADH dehydrogenase [ubiquinone] 1 alpha subcomplex subunit 6</fullName>
    </submittedName>
</protein>
<evidence type="ECO:0000256" key="6">
    <source>
        <dbReference type="ARBA" id="ARBA00022982"/>
    </source>
</evidence>
<evidence type="ECO:0000256" key="7">
    <source>
        <dbReference type="ARBA" id="ARBA00023128"/>
    </source>
</evidence>
<dbReference type="Gramene" id="OE9A080653T1">
    <property type="protein sequence ID" value="OE9A080653C1"/>
    <property type="gene ID" value="OE9A080653"/>
</dbReference>
<keyword evidence="5" id="KW-0999">Mitochondrion inner membrane</keyword>
<reference evidence="9 10" key="1">
    <citation type="submission" date="2019-12" db="EMBL/GenBank/DDBJ databases">
        <authorList>
            <person name="Alioto T."/>
            <person name="Alioto T."/>
            <person name="Gomez Garrido J."/>
        </authorList>
    </citation>
    <scope>NUCLEOTIDE SEQUENCE [LARGE SCALE GENOMIC DNA]</scope>
</reference>
<evidence type="ECO:0000313" key="9">
    <source>
        <dbReference type="EMBL" id="CAA2975739.1"/>
    </source>
</evidence>
<sequence>MEAARKRVFEFFKTVYRSIPTFMDIYVLDDVVKPSQLRSTIASEIRKNAHVTDPKVPSI</sequence>
<keyword evidence="3" id="KW-0813">Transport</keyword>
<dbReference type="GO" id="GO:0005743">
    <property type="term" value="C:mitochondrial inner membrane"/>
    <property type="evidence" value="ECO:0007669"/>
    <property type="project" value="UniProtKB-SubCell"/>
</dbReference>
<organism evidence="9 10">
    <name type="scientific">Olea europaea subsp. europaea</name>
    <dbReference type="NCBI Taxonomy" id="158383"/>
    <lineage>
        <taxon>Eukaryota</taxon>
        <taxon>Viridiplantae</taxon>
        <taxon>Streptophyta</taxon>
        <taxon>Embryophyta</taxon>
        <taxon>Tracheophyta</taxon>
        <taxon>Spermatophyta</taxon>
        <taxon>Magnoliopsida</taxon>
        <taxon>eudicotyledons</taxon>
        <taxon>Gunneridae</taxon>
        <taxon>Pentapetalae</taxon>
        <taxon>asterids</taxon>
        <taxon>lamiids</taxon>
        <taxon>Lamiales</taxon>
        <taxon>Oleaceae</taxon>
        <taxon>Oleeae</taxon>
        <taxon>Olea</taxon>
    </lineage>
</organism>
<name>A0A8S0RA16_OLEEU</name>